<feature type="region of interest" description="Disordered" evidence="1">
    <location>
        <begin position="1"/>
        <end position="73"/>
    </location>
</feature>
<gene>
    <name evidence="2" type="ORF">NRB20_40400</name>
</gene>
<evidence type="ECO:0000313" key="2">
    <source>
        <dbReference type="EMBL" id="MQY20931.1"/>
    </source>
</evidence>
<keyword evidence="3" id="KW-1185">Reference proteome</keyword>
<reference evidence="2 3" key="1">
    <citation type="submission" date="2019-10" db="EMBL/GenBank/DDBJ databases">
        <title>Nocardia macrotermitis sp. nov. and Nocardia aurantia sp. nov., isolated from the gut of fungus growing-termite Macrotermes natalensis.</title>
        <authorList>
            <person name="Benndorf R."/>
            <person name="Schwitalla J."/>
            <person name="Martin K."/>
            <person name="De Beer W."/>
            <person name="Kaster A.-K."/>
            <person name="Vollmers J."/>
            <person name="Poulsen M."/>
            <person name="Beemelmanns C."/>
        </authorList>
    </citation>
    <scope>NUCLEOTIDE SEQUENCE [LARGE SCALE GENOMIC DNA]</scope>
    <source>
        <strain evidence="2 3">RB20</strain>
    </source>
</reference>
<name>A0A7K0D5U6_9NOCA</name>
<organism evidence="2 3">
    <name type="scientific">Nocardia macrotermitis</name>
    <dbReference type="NCBI Taxonomy" id="2585198"/>
    <lineage>
        <taxon>Bacteria</taxon>
        <taxon>Bacillati</taxon>
        <taxon>Actinomycetota</taxon>
        <taxon>Actinomycetes</taxon>
        <taxon>Mycobacteriales</taxon>
        <taxon>Nocardiaceae</taxon>
        <taxon>Nocardia</taxon>
    </lineage>
</organism>
<dbReference type="Proteomes" id="UP000438448">
    <property type="component" value="Unassembled WGS sequence"/>
</dbReference>
<proteinExistence type="predicted"/>
<evidence type="ECO:0000256" key="1">
    <source>
        <dbReference type="SAM" id="MobiDB-lite"/>
    </source>
</evidence>
<accession>A0A7K0D5U6</accession>
<dbReference type="EMBL" id="WEGK01000008">
    <property type="protein sequence ID" value="MQY20931.1"/>
    <property type="molecule type" value="Genomic_DNA"/>
</dbReference>
<comment type="caution">
    <text evidence="2">The sequence shown here is derived from an EMBL/GenBank/DDBJ whole genome shotgun (WGS) entry which is preliminary data.</text>
</comment>
<evidence type="ECO:0000313" key="3">
    <source>
        <dbReference type="Proteomes" id="UP000438448"/>
    </source>
</evidence>
<dbReference type="AlphaFoldDB" id="A0A7K0D5U6"/>
<protein>
    <submittedName>
        <fullName evidence="2">Uncharacterized protein</fullName>
    </submittedName>
</protein>
<sequence length="73" mass="7593">MRRTEAHGSSVASWKMKATDGVPTATAPEDGRSSPAARRSSVDLPQPEGPTTATNSPRRTDSDTEDSAVVPVG</sequence>